<comment type="caution">
    <text evidence="3">The sequence shown here is derived from an EMBL/GenBank/DDBJ whole genome shotgun (WGS) entry which is preliminary data.</text>
</comment>
<keyword evidence="2" id="KW-0472">Membrane</keyword>
<keyword evidence="2" id="KW-1133">Transmembrane helix</keyword>
<feature type="region of interest" description="Disordered" evidence="1">
    <location>
        <begin position="1"/>
        <end position="23"/>
    </location>
</feature>
<name>A0ABP5KFD9_9ACTN</name>
<evidence type="ECO:0008006" key="5">
    <source>
        <dbReference type="Google" id="ProtNLM"/>
    </source>
</evidence>
<evidence type="ECO:0000313" key="4">
    <source>
        <dbReference type="Proteomes" id="UP001422759"/>
    </source>
</evidence>
<organism evidence="3 4">
    <name type="scientific">Kitasatospora kazusensis</name>
    <dbReference type="NCBI Taxonomy" id="407974"/>
    <lineage>
        <taxon>Bacteria</taxon>
        <taxon>Bacillati</taxon>
        <taxon>Actinomycetota</taxon>
        <taxon>Actinomycetes</taxon>
        <taxon>Kitasatosporales</taxon>
        <taxon>Streptomycetaceae</taxon>
        <taxon>Kitasatospora</taxon>
    </lineage>
</organism>
<protein>
    <recommendedName>
        <fullName evidence="5">MFS transporter</fullName>
    </recommendedName>
</protein>
<evidence type="ECO:0000256" key="1">
    <source>
        <dbReference type="SAM" id="MobiDB-lite"/>
    </source>
</evidence>
<sequence>MAISLRGPAPRHRAEGAGYPAEVTAETSAPAPAKPAALLVGVTITVLAGAAMTGWGIYDMITGLTGDSAALGRSEYGGAVLLLMGLLPLLAGRALLRLRRWGRTPAVLTNSLFLAVAYFMWGGSGPMPALAPVAAVVGLVGVVSLLTPGVTAVLYRP</sequence>
<feature type="transmembrane region" description="Helical" evidence="2">
    <location>
        <begin position="78"/>
        <end position="96"/>
    </location>
</feature>
<evidence type="ECO:0000256" key="2">
    <source>
        <dbReference type="SAM" id="Phobius"/>
    </source>
</evidence>
<dbReference type="Proteomes" id="UP001422759">
    <property type="component" value="Unassembled WGS sequence"/>
</dbReference>
<accession>A0ABP5KFD9</accession>
<dbReference type="EMBL" id="BAAANT010000002">
    <property type="protein sequence ID" value="GAA2131756.1"/>
    <property type="molecule type" value="Genomic_DNA"/>
</dbReference>
<feature type="transmembrane region" description="Helical" evidence="2">
    <location>
        <begin position="36"/>
        <end position="58"/>
    </location>
</feature>
<evidence type="ECO:0000313" key="3">
    <source>
        <dbReference type="EMBL" id="GAA2131756.1"/>
    </source>
</evidence>
<feature type="transmembrane region" description="Helical" evidence="2">
    <location>
        <begin position="103"/>
        <end position="121"/>
    </location>
</feature>
<keyword evidence="2" id="KW-0812">Transmembrane</keyword>
<feature type="transmembrane region" description="Helical" evidence="2">
    <location>
        <begin position="133"/>
        <end position="155"/>
    </location>
</feature>
<gene>
    <name evidence="3" type="ORF">GCM10009760_05860</name>
</gene>
<keyword evidence="4" id="KW-1185">Reference proteome</keyword>
<reference evidence="4" key="1">
    <citation type="journal article" date="2019" name="Int. J. Syst. Evol. Microbiol.">
        <title>The Global Catalogue of Microorganisms (GCM) 10K type strain sequencing project: providing services to taxonomists for standard genome sequencing and annotation.</title>
        <authorList>
            <consortium name="The Broad Institute Genomics Platform"/>
            <consortium name="The Broad Institute Genome Sequencing Center for Infectious Disease"/>
            <person name="Wu L."/>
            <person name="Ma J."/>
        </authorList>
    </citation>
    <scope>NUCLEOTIDE SEQUENCE [LARGE SCALE GENOMIC DNA]</scope>
    <source>
        <strain evidence="4">JCM 14560</strain>
    </source>
</reference>
<proteinExistence type="predicted"/>